<sequence>MFRGLLASLAIGGVLAALPVAGADAQSNPLSRLVGRDAERQAGSVWFERADGRGRFIFDRTGRPALILPEGSDEVIAVYPARASGGGEVWQSDTGRVVLRFSNLGGATYFPPDAPDGVIADPVGEARLIAAEPASAEELQRAARRMVDSLASRARREVSAEVLDAGPGANAYIIDAMRMVARAADDTPRRALRDLEVVRIGVGEAPRADYSGGVLDISVNPAMGYGGRPSSGLIQRELERAG</sequence>
<evidence type="ECO:0000313" key="3">
    <source>
        <dbReference type="Proteomes" id="UP000308054"/>
    </source>
</evidence>
<dbReference type="OrthoDB" id="7170995at2"/>
<keyword evidence="3" id="KW-1185">Reference proteome</keyword>
<dbReference type="EMBL" id="SRXW01000001">
    <property type="protein sequence ID" value="TGY90492.1"/>
    <property type="molecule type" value="Genomic_DNA"/>
</dbReference>
<protein>
    <submittedName>
        <fullName evidence="2">DUF4908 domain-containing protein</fullName>
    </submittedName>
</protein>
<reference evidence="2 3" key="1">
    <citation type="journal article" date="2017" name="Int. J. Syst. Evol. Microbiol.">
        <title>Marinicauda algicola sp. nov., isolated from a marine red alga Rhodosorus marinus.</title>
        <authorList>
            <person name="Jeong S.E."/>
            <person name="Jeon S.H."/>
            <person name="Chun B.H."/>
            <person name="Kim D.W."/>
            <person name="Jeon C.O."/>
        </authorList>
    </citation>
    <scope>NUCLEOTIDE SEQUENCE [LARGE SCALE GENOMIC DNA]</scope>
    <source>
        <strain evidence="2 3">JCM 31718</strain>
    </source>
</reference>
<evidence type="ECO:0000313" key="2">
    <source>
        <dbReference type="EMBL" id="TGY90492.1"/>
    </source>
</evidence>
<dbReference type="InterPro" id="IPR032591">
    <property type="entry name" value="DUF4908"/>
</dbReference>
<dbReference type="AlphaFoldDB" id="A0A4S2H5B0"/>
<comment type="caution">
    <text evidence="2">The sequence shown here is derived from an EMBL/GenBank/DDBJ whole genome shotgun (WGS) entry which is preliminary data.</text>
</comment>
<dbReference type="Pfam" id="PF16252">
    <property type="entry name" value="DUF4908"/>
    <property type="match status" value="1"/>
</dbReference>
<dbReference type="Proteomes" id="UP000308054">
    <property type="component" value="Unassembled WGS sequence"/>
</dbReference>
<keyword evidence="1" id="KW-0732">Signal</keyword>
<organism evidence="2 3">
    <name type="scientific">Marinicauda algicola</name>
    <dbReference type="NCBI Taxonomy" id="2029849"/>
    <lineage>
        <taxon>Bacteria</taxon>
        <taxon>Pseudomonadati</taxon>
        <taxon>Pseudomonadota</taxon>
        <taxon>Alphaproteobacteria</taxon>
        <taxon>Maricaulales</taxon>
        <taxon>Maricaulaceae</taxon>
        <taxon>Marinicauda</taxon>
    </lineage>
</organism>
<name>A0A4S2H5B0_9PROT</name>
<dbReference type="RefSeq" id="WP_135994990.1">
    <property type="nucleotide sequence ID" value="NZ_CP071057.1"/>
</dbReference>
<feature type="chain" id="PRO_5020458633" evidence="1">
    <location>
        <begin position="17"/>
        <end position="242"/>
    </location>
</feature>
<evidence type="ECO:0000256" key="1">
    <source>
        <dbReference type="SAM" id="SignalP"/>
    </source>
</evidence>
<accession>A0A4S2H5B0</accession>
<feature type="signal peptide" evidence="1">
    <location>
        <begin position="1"/>
        <end position="16"/>
    </location>
</feature>
<proteinExistence type="predicted"/>
<gene>
    <name evidence="2" type="ORF">E5163_05065</name>
</gene>